<keyword evidence="1" id="KW-1133">Transmembrane helix</keyword>
<keyword evidence="3" id="KW-1185">Reference proteome</keyword>
<organism evidence="2 3">
    <name type="scientific">Lentinus tigrinus ALCF2SS1-6</name>
    <dbReference type="NCBI Taxonomy" id="1328759"/>
    <lineage>
        <taxon>Eukaryota</taxon>
        <taxon>Fungi</taxon>
        <taxon>Dikarya</taxon>
        <taxon>Basidiomycota</taxon>
        <taxon>Agaricomycotina</taxon>
        <taxon>Agaricomycetes</taxon>
        <taxon>Polyporales</taxon>
        <taxon>Polyporaceae</taxon>
        <taxon>Lentinus</taxon>
    </lineage>
</organism>
<name>A0A5C2SIR9_9APHY</name>
<proteinExistence type="predicted"/>
<sequence length="111" mass="12055">MRLMDGRGLGAYVRDRDWLPGSGGLGVRSLSGSMRMELGNIFAWFVFVPDGTFTASVLCLIAYVVVFSSRRGFGMSSILPCFHATSIATYSSLVRALSCAYSPSCRCVRLP</sequence>
<dbReference type="Proteomes" id="UP000313359">
    <property type="component" value="Unassembled WGS sequence"/>
</dbReference>
<evidence type="ECO:0000313" key="2">
    <source>
        <dbReference type="EMBL" id="RPD61316.1"/>
    </source>
</evidence>
<reference evidence="2" key="1">
    <citation type="journal article" date="2018" name="Genome Biol. Evol.">
        <title>Genomics and development of Lentinus tigrinus, a white-rot wood-decaying mushroom with dimorphic fruiting bodies.</title>
        <authorList>
            <person name="Wu B."/>
            <person name="Xu Z."/>
            <person name="Knudson A."/>
            <person name="Carlson A."/>
            <person name="Chen N."/>
            <person name="Kovaka S."/>
            <person name="LaButti K."/>
            <person name="Lipzen A."/>
            <person name="Pennachio C."/>
            <person name="Riley R."/>
            <person name="Schakwitz W."/>
            <person name="Umezawa K."/>
            <person name="Ohm R.A."/>
            <person name="Grigoriev I.V."/>
            <person name="Nagy L.G."/>
            <person name="Gibbons J."/>
            <person name="Hibbett D."/>
        </authorList>
    </citation>
    <scope>NUCLEOTIDE SEQUENCE [LARGE SCALE GENOMIC DNA]</scope>
    <source>
        <strain evidence="2">ALCF2SS1-6</strain>
    </source>
</reference>
<evidence type="ECO:0000313" key="3">
    <source>
        <dbReference type="Proteomes" id="UP000313359"/>
    </source>
</evidence>
<accession>A0A5C2SIR9</accession>
<keyword evidence="1" id="KW-0812">Transmembrane</keyword>
<dbReference type="EMBL" id="ML122262">
    <property type="protein sequence ID" value="RPD61316.1"/>
    <property type="molecule type" value="Genomic_DNA"/>
</dbReference>
<keyword evidence="1" id="KW-0472">Membrane</keyword>
<protein>
    <submittedName>
        <fullName evidence="2">Uncharacterized protein</fullName>
    </submittedName>
</protein>
<dbReference type="AlphaFoldDB" id="A0A5C2SIR9"/>
<feature type="transmembrane region" description="Helical" evidence="1">
    <location>
        <begin position="41"/>
        <end position="66"/>
    </location>
</feature>
<gene>
    <name evidence="2" type="ORF">L227DRAFT_65158</name>
</gene>
<evidence type="ECO:0000256" key="1">
    <source>
        <dbReference type="SAM" id="Phobius"/>
    </source>
</evidence>